<dbReference type="InterPro" id="IPR050495">
    <property type="entry name" value="ATG22/LtaA_families"/>
</dbReference>
<feature type="transmembrane region" description="Helical" evidence="6">
    <location>
        <begin position="309"/>
        <end position="326"/>
    </location>
</feature>
<evidence type="ECO:0000256" key="6">
    <source>
        <dbReference type="SAM" id="Phobius"/>
    </source>
</evidence>
<keyword evidence="2" id="KW-0813">Transport</keyword>
<keyword evidence="3 6" id="KW-0812">Transmembrane</keyword>
<feature type="transmembrane region" description="Helical" evidence="6">
    <location>
        <begin position="21"/>
        <end position="43"/>
    </location>
</feature>
<keyword evidence="4 6" id="KW-1133">Transmembrane helix</keyword>
<evidence type="ECO:0000256" key="3">
    <source>
        <dbReference type="ARBA" id="ARBA00022692"/>
    </source>
</evidence>
<sequence>MFDKNALNEGVPRREVLAWATYDFANSGYTTVVLTAVFNAYFVGVVARDLSFPTLLWTLAVGFSSILVFFLLPVLGSYADVHARKKEVLAVVTCGCVLATAALALAGPGDVAVAMAAVIVSNLLFQAGVALNSAFLPELAKSSALGKVSGWGWSFGYLGGLFSLGLCLGYVTSAQGRGEPAEAYVPITMLIVALVYGLAAIPMFIWLKERARPQSGIAATGALGQSIRRMWETLRNIHRFRDFGWLLACGLCYQAGIAVVIALAAIYAQEVMNFTVTQTMLLILLVNVTSSIGAFAFGYAQDRLGHRRALAFTLVGWVLMVSIAALSTTVAAFWLAANIAGLCMGASQSAGRALVGYLAPETRRAEFYGLWNAAVGVSAIIGPPTYGLVTWVTNNDHRLAILICGLYFVLGLALLGKVDVERGRVASLPVQV</sequence>
<evidence type="ECO:0000256" key="5">
    <source>
        <dbReference type="ARBA" id="ARBA00023136"/>
    </source>
</evidence>
<evidence type="ECO:0000256" key="2">
    <source>
        <dbReference type="ARBA" id="ARBA00022448"/>
    </source>
</evidence>
<evidence type="ECO:0000256" key="4">
    <source>
        <dbReference type="ARBA" id="ARBA00022989"/>
    </source>
</evidence>
<protein>
    <submittedName>
        <fullName evidence="8">MFS transporter</fullName>
    </submittedName>
</protein>
<feature type="transmembrane region" description="Helical" evidence="6">
    <location>
        <begin position="243"/>
        <end position="268"/>
    </location>
</feature>
<feature type="transmembrane region" description="Helical" evidence="6">
    <location>
        <begin position="55"/>
        <end position="76"/>
    </location>
</feature>
<keyword evidence="5 6" id="KW-0472">Membrane</keyword>
<dbReference type="InterPro" id="IPR020846">
    <property type="entry name" value="MFS_dom"/>
</dbReference>
<comment type="subcellular location">
    <subcellularLocation>
        <location evidence="1">Endomembrane system</location>
        <topology evidence="1">Multi-pass membrane protein</topology>
    </subcellularLocation>
</comment>
<feature type="transmembrane region" description="Helical" evidence="6">
    <location>
        <begin position="367"/>
        <end position="386"/>
    </location>
</feature>
<dbReference type="PROSITE" id="PS50850">
    <property type="entry name" value="MFS"/>
    <property type="match status" value="1"/>
</dbReference>
<name>A0ABS5XPJ8_9GAMM</name>
<evidence type="ECO:0000256" key="1">
    <source>
        <dbReference type="ARBA" id="ARBA00004127"/>
    </source>
</evidence>
<dbReference type="PANTHER" id="PTHR23519">
    <property type="entry name" value="AUTOPHAGY-RELATED PROTEIN 22"/>
    <property type="match status" value="1"/>
</dbReference>
<feature type="transmembrane region" description="Helical" evidence="6">
    <location>
        <begin position="88"/>
        <end position="106"/>
    </location>
</feature>
<organism evidence="8 9">
    <name type="scientific">Metapseudomonas boanensis</name>
    <dbReference type="NCBI Taxonomy" id="2822138"/>
    <lineage>
        <taxon>Bacteria</taxon>
        <taxon>Pseudomonadati</taxon>
        <taxon>Pseudomonadota</taxon>
        <taxon>Gammaproteobacteria</taxon>
        <taxon>Pseudomonadales</taxon>
        <taxon>Pseudomonadaceae</taxon>
        <taxon>Metapseudomonas</taxon>
    </lineage>
</organism>
<gene>
    <name evidence="8" type="ORF">J7302_25805</name>
</gene>
<feature type="transmembrane region" description="Helical" evidence="6">
    <location>
        <begin position="148"/>
        <end position="171"/>
    </location>
</feature>
<dbReference type="EMBL" id="JAGTIS010000032">
    <property type="protein sequence ID" value="MBT8769530.1"/>
    <property type="molecule type" value="Genomic_DNA"/>
</dbReference>
<dbReference type="Proteomes" id="UP001519667">
    <property type="component" value="Unassembled WGS sequence"/>
</dbReference>
<dbReference type="InterPro" id="IPR036259">
    <property type="entry name" value="MFS_trans_sf"/>
</dbReference>
<dbReference type="Gene3D" id="1.20.1250.20">
    <property type="entry name" value="MFS general substrate transporter like domains"/>
    <property type="match status" value="2"/>
</dbReference>
<evidence type="ECO:0000313" key="9">
    <source>
        <dbReference type="Proteomes" id="UP001519667"/>
    </source>
</evidence>
<feature type="transmembrane region" description="Helical" evidence="6">
    <location>
        <begin position="183"/>
        <end position="207"/>
    </location>
</feature>
<dbReference type="Pfam" id="PF11700">
    <property type="entry name" value="ATG22"/>
    <property type="match status" value="1"/>
</dbReference>
<feature type="domain" description="Major facilitator superfamily (MFS) profile" evidence="7">
    <location>
        <begin position="188"/>
        <end position="432"/>
    </location>
</feature>
<accession>A0ABS5XPJ8</accession>
<dbReference type="SUPFAM" id="SSF103473">
    <property type="entry name" value="MFS general substrate transporter"/>
    <property type="match status" value="1"/>
</dbReference>
<feature type="transmembrane region" description="Helical" evidence="6">
    <location>
        <begin position="398"/>
        <end position="415"/>
    </location>
</feature>
<keyword evidence="9" id="KW-1185">Reference proteome</keyword>
<proteinExistence type="predicted"/>
<evidence type="ECO:0000259" key="7">
    <source>
        <dbReference type="PROSITE" id="PS50850"/>
    </source>
</evidence>
<feature type="transmembrane region" description="Helical" evidence="6">
    <location>
        <begin position="112"/>
        <end position="136"/>
    </location>
</feature>
<dbReference type="InterPro" id="IPR024671">
    <property type="entry name" value="Atg22-like"/>
</dbReference>
<feature type="transmembrane region" description="Helical" evidence="6">
    <location>
        <begin position="280"/>
        <end position="300"/>
    </location>
</feature>
<comment type="caution">
    <text evidence="8">The sequence shown here is derived from an EMBL/GenBank/DDBJ whole genome shotgun (WGS) entry which is preliminary data.</text>
</comment>
<evidence type="ECO:0000313" key="8">
    <source>
        <dbReference type="EMBL" id="MBT8769530.1"/>
    </source>
</evidence>
<reference evidence="8 9" key="1">
    <citation type="submission" date="2021-04" db="EMBL/GenBank/DDBJ databases">
        <title>Pseudomonas boanensis sp. nov., a bacterium isolated from river water used for household purposes in Boane District, Mozambique.</title>
        <authorList>
            <person name="Nicklasson M."/>
            <person name="Martin-Rodriguez A.J."/>
            <person name="Thorell K."/>
            <person name="Neves L."/>
            <person name="Mussagy A."/>
            <person name="Rydberg H.A."/>
            <person name="Hernroth B."/>
            <person name="Svensson-Stadler L."/>
            <person name="Sjoling A."/>
        </authorList>
    </citation>
    <scope>NUCLEOTIDE SEQUENCE [LARGE SCALE GENOMIC DNA]</scope>
    <source>
        <strain evidence="8 9">DB1</strain>
    </source>
</reference>
<dbReference type="PANTHER" id="PTHR23519:SF1">
    <property type="entry name" value="AUTOPHAGY-RELATED PROTEIN 22"/>
    <property type="match status" value="1"/>
</dbReference>